<accession>A0A6C0GND4</accession>
<proteinExistence type="predicted"/>
<sequence>MLETERLRLIPLDLQNLLLLKKDRASMERNLGLEISKMSFDPQIQEEMAEAIDFWITRVGENEENYFWFTNWEMVLKDKNMSIGGIGLTGLPDRKGEVTVGYGVDGNYHRQGFATEALQAMVQWIFKNAYVHKIVAETLKDNLASHKVLLKNGFVQAAEKDLLYIWRLERSLYFLNYIKEMSHNL</sequence>
<dbReference type="InterPro" id="IPR016181">
    <property type="entry name" value="Acyl_CoA_acyltransferase"/>
</dbReference>
<dbReference type="PANTHER" id="PTHR43792:SF13">
    <property type="entry name" value="ACETYLTRANSFERASE"/>
    <property type="match status" value="1"/>
</dbReference>
<keyword evidence="2" id="KW-0808">Transferase</keyword>
<evidence type="ECO:0000313" key="2">
    <source>
        <dbReference type="EMBL" id="QHT69546.1"/>
    </source>
</evidence>
<dbReference type="KEGG" id="rhoz:GXP67_24310"/>
<feature type="domain" description="N-acetyltransferase" evidence="1">
    <location>
        <begin position="18"/>
        <end position="179"/>
    </location>
</feature>
<dbReference type="AlphaFoldDB" id="A0A6C0GND4"/>
<protein>
    <submittedName>
        <fullName evidence="2">GNAT family N-acetyltransferase</fullName>
    </submittedName>
</protein>
<dbReference type="PANTHER" id="PTHR43792">
    <property type="entry name" value="GNAT FAMILY, PUTATIVE (AFU_ORTHOLOGUE AFUA_3G00765)-RELATED-RELATED"/>
    <property type="match status" value="1"/>
</dbReference>
<organism evidence="2 3">
    <name type="scientific">Rhodocytophaga rosea</name>
    <dbReference type="NCBI Taxonomy" id="2704465"/>
    <lineage>
        <taxon>Bacteria</taxon>
        <taxon>Pseudomonadati</taxon>
        <taxon>Bacteroidota</taxon>
        <taxon>Cytophagia</taxon>
        <taxon>Cytophagales</taxon>
        <taxon>Rhodocytophagaceae</taxon>
        <taxon>Rhodocytophaga</taxon>
    </lineage>
</organism>
<reference evidence="2 3" key="1">
    <citation type="submission" date="2020-01" db="EMBL/GenBank/DDBJ databases">
        <authorList>
            <person name="Kim M.K."/>
        </authorList>
    </citation>
    <scope>NUCLEOTIDE SEQUENCE [LARGE SCALE GENOMIC DNA]</scope>
    <source>
        <strain evidence="2 3">172606-1</strain>
    </source>
</reference>
<dbReference type="EMBL" id="CP048222">
    <property type="protein sequence ID" value="QHT69546.1"/>
    <property type="molecule type" value="Genomic_DNA"/>
</dbReference>
<dbReference type="Pfam" id="PF13302">
    <property type="entry name" value="Acetyltransf_3"/>
    <property type="match status" value="1"/>
</dbReference>
<dbReference type="PROSITE" id="PS51186">
    <property type="entry name" value="GNAT"/>
    <property type="match status" value="1"/>
</dbReference>
<evidence type="ECO:0000313" key="3">
    <source>
        <dbReference type="Proteomes" id="UP000480178"/>
    </source>
</evidence>
<dbReference type="SUPFAM" id="SSF55729">
    <property type="entry name" value="Acyl-CoA N-acyltransferases (Nat)"/>
    <property type="match status" value="1"/>
</dbReference>
<dbReference type="Gene3D" id="3.40.630.30">
    <property type="match status" value="1"/>
</dbReference>
<dbReference type="GO" id="GO:0016747">
    <property type="term" value="F:acyltransferase activity, transferring groups other than amino-acyl groups"/>
    <property type="evidence" value="ECO:0007669"/>
    <property type="project" value="InterPro"/>
</dbReference>
<gene>
    <name evidence="2" type="ORF">GXP67_24310</name>
</gene>
<evidence type="ECO:0000259" key="1">
    <source>
        <dbReference type="PROSITE" id="PS51186"/>
    </source>
</evidence>
<dbReference type="InterPro" id="IPR051531">
    <property type="entry name" value="N-acetyltransferase"/>
</dbReference>
<dbReference type="Proteomes" id="UP000480178">
    <property type="component" value="Chromosome"/>
</dbReference>
<dbReference type="InterPro" id="IPR000182">
    <property type="entry name" value="GNAT_dom"/>
</dbReference>
<dbReference type="RefSeq" id="WP_162445534.1">
    <property type="nucleotide sequence ID" value="NZ_CP048222.1"/>
</dbReference>
<keyword evidence="3" id="KW-1185">Reference proteome</keyword>
<name>A0A6C0GND4_9BACT</name>